<keyword evidence="1" id="KW-0472">Membrane</keyword>
<organism evidence="2 3">
    <name type="scientific">Rotaria sordida</name>
    <dbReference type="NCBI Taxonomy" id="392033"/>
    <lineage>
        <taxon>Eukaryota</taxon>
        <taxon>Metazoa</taxon>
        <taxon>Spiralia</taxon>
        <taxon>Gnathifera</taxon>
        <taxon>Rotifera</taxon>
        <taxon>Eurotatoria</taxon>
        <taxon>Bdelloidea</taxon>
        <taxon>Philodinida</taxon>
        <taxon>Philodinidae</taxon>
        <taxon>Rotaria</taxon>
    </lineage>
</organism>
<reference evidence="2" key="1">
    <citation type="submission" date="2021-02" db="EMBL/GenBank/DDBJ databases">
        <authorList>
            <person name="Nowell W R."/>
        </authorList>
    </citation>
    <scope>NUCLEOTIDE SEQUENCE</scope>
</reference>
<feature type="non-terminal residue" evidence="2">
    <location>
        <position position="1"/>
    </location>
</feature>
<proteinExistence type="predicted"/>
<dbReference type="EMBL" id="CAJOAX010015422">
    <property type="protein sequence ID" value="CAF4154859.1"/>
    <property type="molecule type" value="Genomic_DNA"/>
</dbReference>
<gene>
    <name evidence="2" type="ORF">OTI717_LOCUS36416</name>
</gene>
<protein>
    <submittedName>
        <fullName evidence="2">Uncharacterized protein</fullName>
    </submittedName>
</protein>
<sequence length="26" mass="2856">LRSSSISTYFLSALISSFIPVLILDI</sequence>
<keyword evidence="1" id="KW-1133">Transmembrane helix</keyword>
<feature type="transmembrane region" description="Helical" evidence="1">
    <location>
        <begin position="6"/>
        <end position="24"/>
    </location>
</feature>
<keyword evidence="1" id="KW-0812">Transmembrane</keyword>
<evidence type="ECO:0000313" key="3">
    <source>
        <dbReference type="Proteomes" id="UP000663823"/>
    </source>
</evidence>
<dbReference type="AlphaFoldDB" id="A0A819YWS2"/>
<evidence type="ECO:0000313" key="2">
    <source>
        <dbReference type="EMBL" id="CAF4154859.1"/>
    </source>
</evidence>
<accession>A0A819YWS2</accession>
<dbReference type="Proteomes" id="UP000663823">
    <property type="component" value="Unassembled WGS sequence"/>
</dbReference>
<evidence type="ECO:0000256" key="1">
    <source>
        <dbReference type="SAM" id="Phobius"/>
    </source>
</evidence>
<comment type="caution">
    <text evidence="2">The sequence shown here is derived from an EMBL/GenBank/DDBJ whole genome shotgun (WGS) entry which is preliminary data.</text>
</comment>
<name>A0A819YWS2_9BILA</name>